<proteinExistence type="predicted"/>
<evidence type="ECO:0000259" key="1">
    <source>
        <dbReference type="PROSITE" id="PS51819"/>
    </source>
</evidence>
<comment type="caution">
    <text evidence="2">The sequence shown here is derived from an EMBL/GenBank/DDBJ whole genome shotgun (WGS) entry which is preliminary data.</text>
</comment>
<dbReference type="Proteomes" id="UP000542210">
    <property type="component" value="Unassembled WGS sequence"/>
</dbReference>
<dbReference type="PROSITE" id="PS51819">
    <property type="entry name" value="VOC"/>
    <property type="match status" value="2"/>
</dbReference>
<feature type="domain" description="VOC" evidence="1">
    <location>
        <begin position="139"/>
        <end position="255"/>
    </location>
</feature>
<gene>
    <name evidence="2" type="ORF">BJ982_004979</name>
</gene>
<dbReference type="EMBL" id="JACHND010000001">
    <property type="protein sequence ID" value="MBB4703435.1"/>
    <property type="molecule type" value="Genomic_DNA"/>
</dbReference>
<dbReference type="CDD" id="cd07247">
    <property type="entry name" value="SgaA_N_like"/>
    <property type="match status" value="1"/>
</dbReference>
<dbReference type="InterPro" id="IPR052164">
    <property type="entry name" value="Anthracycline_SecMetBiosynth"/>
</dbReference>
<feature type="domain" description="VOC" evidence="1">
    <location>
        <begin position="11"/>
        <end position="125"/>
    </location>
</feature>
<dbReference type="Gene3D" id="3.10.180.10">
    <property type="entry name" value="2,3-Dihydroxybiphenyl 1,2-Dioxygenase, domain 1"/>
    <property type="match status" value="2"/>
</dbReference>
<dbReference type="AlphaFoldDB" id="A0A7W7GC19"/>
<evidence type="ECO:0000313" key="2">
    <source>
        <dbReference type="EMBL" id="MBB4703435.1"/>
    </source>
</evidence>
<sequence>MPARSGYKPGVPCWVDLSCPDTRAAAAFYAELFGWRAEFDPDPEAGGYGRFLRDGKPVAGVGATFAADLPAVWNTYVATDDAQSVADRVKEAGGQVCTGPVQVFDEGAMAVFRDPAGASFMVWQPGRHYGAGLVGEPGSPCWYELDSCDPEGAKAFYPEVFGWERRGSADPAGGEYTEWLQDGRPVAGMPPAGDKLPPDVPSRWLVFFAVADCDAAVAATTGLGGALIRPARDLPLGRCAVLADPQGAVFAALALRAPA</sequence>
<dbReference type="RefSeq" id="WP_184883860.1">
    <property type="nucleotide sequence ID" value="NZ_BOOV01000029.1"/>
</dbReference>
<dbReference type="GO" id="GO:0016829">
    <property type="term" value="F:lyase activity"/>
    <property type="evidence" value="ECO:0007669"/>
    <property type="project" value="UniProtKB-KW"/>
</dbReference>
<dbReference type="PANTHER" id="PTHR33993:SF14">
    <property type="entry name" value="GB|AAF24581.1"/>
    <property type="match status" value="1"/>
</dbReference>
<reference evidence="2 3" key="1">
    <citation type="submission" date="2020-08" db="EMBL/GenBank/DDBJ databases">
        <title>Sequencing the genomes of 1000 actinobacteria strains.</title>
        <authorList>
            <person name="Klenk H.-P."/>
        </authorList>
    </citation>
    <scope>NUCLEOTIDE SEQUENCE [LARGE SCALE GENOMIC DNA]</scope>
    <source>
        <strain evidence="2 3">DSM 45784</strain>
    </source>
</reference>
<dbReference type="InterPro" id="IPR041581">
    <property type="entry name" value="Glyoxalase_6"/>
</dbReference>
<dbReference type="Pfam" id="PF18029">
    <property type="entry name" value="Glyoxalase_6"/>
    <property type="match status" value="1"/>
</dbReference>
<dbReference type="InterPro" id="IPR029068">
    <property type="entry name" value="Glyas_Bleomycin-R_OHBP_Dase"/>
</dbReference>
<accession>A0A7W7GC19</accession>
<keyword evidence="2" id="KW-0456">Lyase</keyword>
<dbReference type="Pfam" id="PF00903">
    <property type="entry name" value="Glyoxalase"/>
    <property type="match status" value="1"/>
</dbReference>
<evidence type="ECO:0000313" key="3">
    <source>
        <dbReference type="Proteomes" id="UP000542210"/>
    </source>
</evidence>
<protein>
    <submittedName>
        <fullName evidence="2">Putative enzyme related to lactoylglutathione lyase</fullName>
    </submittedName>
</protein>
<dbReference type="InterPro" id="IPR004360">
    <property type="entry name" value="Glyas_Fos-R_dOase_dom"/>
</dbReference>
<dbReference type="InterPro" id="IPR037523">
    <property type="entry name" value="VOC_core"/>
</dbReference>
<dbReference type="SUPFAM" id="SSF54593">
    <property type="entry name" value="Glyoxalase/Bleomycin resistance protein/Dihydroxybiphenyl dioxygenase"/>
    <property type="match status" value="2"/>
</dbReference>
<keyword evidence="3" id="KW-1185">Reference proteome</keyword>
<name>A0A7W7GC19_9ACTN</name>
<dbReference type="PANTHER" id="PTHR33993">
    <property type="entry name" value="GLYOXALASE-RELATED"/>
    <property type="match status" value="1"/>
</dbReference>
<organism evidence="2 3">
    <name type="scientific">Sphaerisporangium siamense</name>
    <dbReference type="NCBI Taxonomy" id="795645"/>
    <lineage>
        <taxon>Bacteria</taxon>
        <taxon>Bacillati</taxon>
        <taxon>Actinomycetota</taxon>
        <taxon>Actinomycetes</taxon>
        <taxon>Streptosporangiales</taxon>
        <taxon>Streptosporangiaceae</taxon>
        <taxon>Sphaerisporangium</taxon>
    </lineage>
</organism>